<dbReference type="EMBL" id="ABJB010761768">
    <property type="status" value="NOT_ANNOTATED_CDS"/>
    <property type="molecule type" value="Genomic_DNA"/>
</dbReference>
<keyword evidence="5" id="KW-1185">Reference proteome</keyword>
<dbReference type="GO" id="GO:0004040">
    <property type="term" value="F:amidase activity"/>
    <property type="evidence" value="ECO:0007669"/>
    <property type="project" value="UniProtKB-EC"/>
</dbReference>
<dbReference type="InterPro" id="IPR020556">
    <property type="entry name" value="Amidase_CS"/>
</dbReference>
<feature type="domain" description="Amidase" evidence="2">
    <location>
        <begin position="6"/>
        <end position="376"/>
    </location>
</feature>
<comment type="similarity">
    <text evidence="1">Belongs to the amidase family.</text>
</comment>
<dbReference type="PANTHER" id="PTHR43372:SF4">
    <property type="entry name" value="FATTY-ACID AMIDE HYDROLASE 2"/>
    <property type="match status" value="1"/>
</dbReference>
<accession>B7PVQ4</accession>
<dbReference type="EMBL" id="DS801393">
    <property type="protein sequence ID" value="EEC10676.1"/>
    <property type="molecule type" value="Genomic_DNA"/>
</dbReference>
<evidence type="ECO:0000313" key="4">
    <source>
        <dbReference type="EnsemblMetazoa" id="ISCW007174-PA"/>
    </source>
</evidence>
<proteinExistence type="inferred from homology"/>
<dbReference type="EMBL" id="ABJB010033401">
    <property type="status" value="NOT_ANNOTATED_CDS"/>
    <property type="molecule type" value="Genomic_DNA"/>
</dbReference>
<dbReference type="VEuPathDB" id="VectorBase:ISCW007174"/>
<feature type="non-terminal residue" evidence="3">
    <location>
        <position position="398"/>
    </location>
</feature>
<dbReference type="EMBL" id="ABJB010866096">
    <property type="status" value="NOT_ANNOTATED_CDS"/>
    <property type="molecule type" value="Genomic_DNA"/>
</dbReference>
<evidence type="ECO:0000256" key="1">
    <source>
        <dbReference type="ARBA" id="ARBA00009199"/>
    </source>
</evidence>
<protein>
    <submittedName>
        <fullName evidence="3 4">Fatty-acid amide hydrolase, putative</fullName>
        <ecNumber evidence="3">3.5.1.4</ecNumber>
    </submittedName>
</protein>
<gene>
    <name evidence="3" type="ORF">IscW_ISCW007174</name>
</gene>
<dbReference type="EMBL" id="ABJB010005722">
    <property type="status" value="NOT_ANNOTATED_CDS"/>
    <property type="molecule type" value="Genomic_DNA"/>
</dbReference>
<dbReference type="EMBL" id="ABJB010488612">
    <property type="status" value="NOT_ANNOTATED_CDS"/>
    <property type="molecule type" value="Genomic_DNA"/>
</dbReference>
<dbReference type="InterPro" id="IPR052739">
    <property type="entry name" value="FAAH2"/>
</dbReference>
<dbReference type="VEuPathDB" id="VectorBase:ISCI007174"/>
<evidence type="ECO:0000313" key="3">
    <source>
        <dbReference type="EMBL" id="EEC10676.1"/>
    </source>
</evidence>
<dbReference type="InterPro" id="IPR036928">
    <property type="entry name" value="AS_sf"/>
</dbReference>
<dbReference type="EMBL" id="ABJB010090721">
    <property type="status" value="NOT_ANNOTATED_CDS"/>
    <property type="molecule type" value="Genomic_DNA"/>
</dbReference>
<dbReference type="Pfam" id="PF01425">
    <property type="entry name" value="Amidase"/>
    <property type="match status" value="1"/>
</dbReference>
<dbReference type="PROSITE" id="PS00571">
    <property type="entry name" value="AMIDASES"/>
    <property type="match status" value="1"/>
</dbReference>
<dbReference type="EMBL" id="ABJB010881078">
    <property type="status" value="NOT_ANNOTATED_CDS"/>
    <property type="molecule type" value="Genomic_DNA"/>
</dbReference>
<evidence type="ECO:0000259" key="2">
    <source>
        <dbReference type="Pfam" id="PF01425"/>
    </source>
</evidence>
<dbReference type="AlphaFoldDB" id="B7PVQ4"/>
<dbReference type="EnsemblMetazoa" id="ISCW007174-RA">
    <property type="protein sequence ID" value="ISCW007174-PA"/>
    <property type="gene ID" value="ISCW007174"/>
</dbReference>
<evidence type="ECO:0000313" key="5">
    <source>
        <dbReference type="Proteomes" id="UP000001555"/>
    </source>
</evidence>
<sequence length="398" mass="42380">AGLVFDAGLKCRRGVVAERDSDAVSAMREAGAVPLALTNVSELAMWWESFNKVHGRTNNPYDLRRIPGGSSGGEGSLLAAAGSVLGLGTDIGGSIRMPAFFNGVFGHKPSPGLVSNGGQFPHVQGHQVEFLGTGPLCRYAKDLAPALAVLVGPEHARQVLRLHEPVDLKKVRVHVVAEAGQCFMMSAVHPDVRKAVKDVATHLEQRAGLQVSAAKLPSLRYAFEMWTAMMTSGDSPTFADLLRDSGCPMSPGTELLRWMAGVSSHTFISISLVLLEKLGPAKDSAASRRLCAKADALQRDLETLLGEDGVLLLPTHPEPAPYHRVPTFRAFNFAYTGVFNVLRLPATACPVGLGRKSGLPVGVQLVAARNNDRLCLELAAEIERAFGGWRDPGLGDAA</sequence>
<dbReference type="InterPro" id="IPR023631">
    <property type="entry name" value="Amidase_dom"/>
</dbReference>
<dbReference type="PaxDb" id="6945-B7PVQ4"/>
<keyword evidence="3" id="KW-0378">Hydrolase</keyword>
<dbReference type="EMBL" id="ABJB010831157">
    <property type="status" value="NOT_ANNOTATED_CDS"/>
    <property type="molecule type" value="Genomic_DNA"/>
</dbReference>
<dbReference type="EMBL" id="ABJB010812774">
    <property type="status" value="NOT_ANNOTATED_CDS"/>
    <property type="molecule type" value="Genomic_DNA"/>
</dbReference>
<reference evidence="4" key="2">
    <citation type="submission" date="2020-05" db="UniProtKB">
        <authorList>
            <consortium name="EnsemblMetazoa"/>
        </authorList>
    </citation>
    <scope>IDENTIFICATION</scope>
    <source>
        <strain evidence="4">wikel</strain>
    </source>
</reference>
<dbReference type="FunCoup" id="B7PVQ4">
    <property type="interactions" value="599"/>
</dbReference>
<dbReference type="EC" id="3.5.1.4" evidence="3"/>
<feature type="non-terminal residue" evidence="3">
    <location>
        <position position="1"/>
    </location>
</feature>
<reference evidence="3 5" key="1">
    <citation type="submission" date="2008-03" db="EMBL/GenBank/DDBJ databases">
        <title>Annotation of Ixodes scapularis.</title>
        <authorList>
            <consortium name="Ixodes scapularis Genome Project Consortium"/>
            <person name="Caler E."/>
            <person name="Hannick L.I."/>
            <person name="Bidwell S."/>
            <person name="Joardar V."/>
            <person name="Thiagarajan M."/>
            <person name="Amedeo P."/>
            <person name="Galinsky K.J."/>
            <person name="Schobel S."/>
            <person name="Inman J."/>
            <person name="Hostetler J."/>
            <person name="Miller J."/>
            <person name="Hammond M."/>
            <person name="Megy K."/>
            <person name="Lawson D."/>
            <person name="Kodira C."/>
            <person name="Sutton G."/>
            <person name="Meyer J."/>
            <person name="Hill C.A."/>
            <person name="Birren B."/>
            <person name="Nene V."/>
            <person name="Collins F."/>
            <person name="Alarcon-Chaidez F."/>
            <person name="Wikel S."/>
            <person name="Strausberg R."/>
        </authorList>
    </citation>
    <scope>NUCLEOTIDE SEQUENCE [LARGE SCALE GENOMIC DNA]</scope>
    <source>
        <strain evidence="5">Wikel</strain>
        <strain evidence="3">Wikel colony</strain>
    </source>
</reference>
<dbReference type="PANTHER" id="PTHR43372">
    <property type="entry name" value="FATTY-ACID AMIDE HYDROLASE"/>
    <property type="match status" value="1"/>
</dbReference>
<dbReference type="OrthoDB" id="6428749at2759"/>
<dbReference type="HOGENOM" id="CLU_009600_16_0_1"/>
<dbReference type="STRING" id="6945.B7PVQ4"/>
<organism>
    <name type="scientific">Ixodes scapularis</name>
    <name type="common">Black-legged tick</name>
    <name type="synonym">Deer tick</name>
    <dbReference type="NCBI Taxonomy" id="6945"/>
    <lineage>
        <taxon>Eukaryota</taxon>
        <taxon>Metazoa</taxon>
        <taxon>Ecdysozoa</taxon>
        <taxon>Arthropoda</taxon>
        <taxon>Chelicerata</taxon>
        <taxon>Arachnida</taxon>
        <taxon>Acari</taxon>
        <taxon>Parasitiformes</taxon>
        <taxon>Ixodida</taxon>
        <taxon>Ixodoidea</taxon>
        <taxon>Ixodidae</taxon>
        <taxon>Ixodinae</taxon>
        <taxon>Ixodes</taxon>
    </lineage>
</organism>
<dbReference type="Gene3D" id="3.90.1300.10">
    <property type="entry name" value="Amidase signature (AS) domain"/>
    <property type="match status" value="1"/>
</dbReference>
<dbReference type="VEuPathDB" id="VectorBase:ISCP_018415"/>
<dbReference type="SUPFAM" id="SSF75304">
    <property type="entry name" value="Amidase signature (AS) enzymes"/>
    <property type="match status" value="1"/>
</dbReference>
<dbReference type="Proteomes" id="UP000001555">
    <property type="component" value="Unassembled WGS sequence"/>
</dbReference>
<name>B7PVQ4_IXOSC</name>
<dbReference type="EMBL" id="ABJB010030866">
    <property type="status" value="NOT_ANNOTATED_CDS"/>
    <property type="molecule type" value="Genomic_DNA"/>
</dbReference>